<dbReference type="InterPro" id="IPR002192">
    <property type="entry name" value="PPDK_AMP/ATP-bd"/>
</dbReference>
<keyword evidence="3" id="KW-0808">Transferase</keyword>
<dbReference type="GO" id="GO:0005524">
    <property type="term" value="F:ATP binding"/>
    <property type="evidence" value="ECO:0007669"/>
    <property type="project" value="InterPro"/>
</dbReference>
<evidence type="ECO:0000313" key="4">
    <source>
        <dbReference type="Proteomes" id="UP000254848"/>
    </source>
</evidence>
<dbReference type="InterPro" id="IPR013815">
    <property type="entry name" value="ATP_grasp_subdomain_1"/>
</dbReference>
<dbReference type="GO" id="GO:0016301">
    <property type="term" value="F:kinase activity"/>
    <property type="evidence" value="ECO:0007669"/>
    <property type="project" value="UniProtKB-KW"/>
</dbReference>
<gene>
    <name evidence="3" type="ORF">C8D90_101174</name>
</gene>
<sequence>MLTDSDPILTFNDPHANELALSGGKGANLARLTAGGLPVPPGLIVTAQAYRDFLAPLRPRIRALLQNDDVTAASWEVQQLIRQSLLPDSLAAAVARRLEALDALAWNVAVRSSATFEDLPGAAFAGQHDTLLNVRGTEAILDAIRECYASLWHEHAMRYRARLHLPHLDAAMAVVIQQMVEMTENDAAGVAFSIDPVRGDLGRVLINACFGLGESVVGGEREVDEYRVAMPQLDVVERNIGRKSAILLKDSRGVRDVPLPESRQLQSSLSDEQCLAVARIAHQAQAFFGFPQDIEWAFSGPSLYLLQSRPVTFIPERWTRDESAERFPNAVTPLTWDLVEEGFHKSLNYSFSLMDLPHFGGKWFAVKECYVYGNQNAVELYAGRMPGGISSLEHLREALPQLAQRYAWVQELPVRWMRDLDTYLLEIGALMREALGGYTMAQCWDYLLRVRDAGTRYFLPNIAISLTQRTLYAVLYQILQMSMPPAEAKSVFDLLLSVSDTKTGQVNAELWALSRQIRQEPALLRGFEQTPSLTLAGRLADYPAFQADFDRFLQRHGHRELDFDAYYPTWLEVPHVVLDQLKMLAELPDEDLAAKALDGKLSASAAQHAYLSGVPEDLRYFVEEVIRLARVYTYLDDLEHYQTTRLTLPFRRGVREIGERLVKSGVLAAADDLYFSSFADLDAAVAQNRFDGLSAQISANKAAWQVAKQRSPAWNLGEDDAVPEMPPGDVMQGMAGSPGTVEGEVFLVHGPEEFAAFPKGAILVARTTNPAWTSLFYRASGVITESGGPLSHGAVTARELQLPAVMSVRGVMDLLTNGMRVKVDGKAGTVSILSR</sequence>
<dbReference type="PANTHER" id="PTHR43615:SF1">
    <property type="entry name" value="PPDK_N DOMAIN-CONTAINING PROTEIN"/>
    <property type="match status" value="1"/>
</dbReference>
<dbReference type="PANTHER" id="PTHR43615">
    <property type="entry name" value="PHOSPHOENOLPYRUVATE SYNTHASE-RELATED"/>
    <property type="match status" value="1"/>
</dbReference>
<feature type="domain" description="Pyruvate phosphate dikinase AMP/ATP-binding" evidence="2">
    <location>
        <begin position="21"/>
        <end position="319"/>
    </location>
</feature>
<dbReference type="Gene3D" id="3.50.30.10">
    <property type="entry name" value="Phosphohistidine domain"/>
    <property type="match status" value="1"/>
</dbReference>
<keyword evidence="3" id="KW-0418">Kinase</keyword>
<dbReference type="Gene3D" id="3.30.1490.20">
    <property type="entry name" value="ATP-grasp fold, A domain"/>
    <property type="match status" value="1"/>
</dbReference>
<dbReference type="Pfam" id="PF01326">
    <property type="entry name" value="PPDK_N"/>
    <property type="match status" value="1"/>
</dbReference>
<comment type="caution">
    <text evidence="3">The sequence shown here is derived from an EMBL/GenBank/DDBJ whole genome shotgun (WGS) entry which is preliminary data.</text>
</comment>
<dbReference type="InterPro" id="IPR051549">
    <property type="entry name" value="PEP_Utilizing_Enz"/>
</dbReference>
<evidence type="ECO:0000313" key="3">
    <source>
        <dbReference type="EMBL" id="RDK96738.1"/>
    </source>
</evidence>
<keyword evidence="4" id="KW-1185">Reference proteome</keyword>
<name>A0A370R2W1_9GAMM</name>
<organism evidence="3 4">
    <name type="scientific">Enterobacillus tribolii</name>
    <dbReference type="NCBI Taxonomy" id="1487935"/>
    <lineage>
        <taxon>Bacteria</taxon>
        <taxon>Pseudomonadati</taxon>
        <taxon>Pseudomonadota</taxon>
        <taxon>Gammaproteobacteria</taxon>
        <taxon>Enterobacterales</taxon>
        <taxon>Hafniaceae</taxon>
        <taxon>Enterobacillus</taxon>
    </lineage>
</organism>
<accession>A0A370R2W1</accession>
<dbReference type="AlphaFoldDB" id="A0A370R2W1"/>
<reference evidence="3 4" key="1">
    <citation type="submission" date="2018-07" db="EMBL/GenBank/DDBJ databases">
        <title>Genomic Encyclopedia of Type Strains, Phase IV (KMG-IV): sequencing the most valuable type-strain genomes for metagenomic binning, comparative biology and taxonomic classification.</title>
        <authorList>
            <person name="Goeker M."/>
        </authorList>
    </citation>
    <scope>NUCLEOTIDE SEQUENCE [LARGE SCALE GENOMIC DNA]</scope>
    <source>
        <strain evidence="3 4">DSM 103736</strain>
    </source>
</reference>
<keyword evidence="3" id="KW-0670">Pyruvate</keyword>
<dbReference type="InterPro" id="IPR008279">
    <property type="entry name" value="PEP-util_enz_mobile_dom"/>
</dbReference>
<evidence type="ECO:0000259" key="2">
    <source>
        <dbReference type="Pfam" id="PF01326"/>
    </source>
</evidence>
<feature type="domain" description="PEP-utilising enzyme mobile" evidence="1">
    <location>
        <begin position="757"/>
        <end position="828"/>
    </location>
</feature>
<evidence type="ECO:0000259" key="1">
    <source>
        <dbReference type="Pfam" id="PF00391"/>
    </source>
</evidence>
<dbReference type="RefSeq" id="WP_115456530.1">
    <property type="nucleotide sequence ID" value="NZ_QRAP01000001.1"/>
</dbReference>
<dbReference type="Pfam" id="PF00391">
    <property type="entry name" value="PEP-utilizers"/>
    <property type="match status" value="1"/>
</dbReference>
<proteinExistence type="predicted"/>
<dbReference type="OrthoDB" id="9765468at2"/>
<dbReference type="SUPFAM" id="SSF56059">
    <property type="entry name" value="Glutathione synthetase ATP-binding domain-like"/>
    <property type="match status" value="1"/>
</dbReference>
<dbReference type="InterPro" id="IPR036637">
    <property type="entry name" value="Phosphohistidine_dom_sf"/>
</dbReference>
<dbReference type="Gene3D" id="3.30.470.20">
    <property type="entry name" value="ATP-grasp fold, B domain"/>
    <property type="match status" value="1"/>
</dbReference>
<dbReference type="SUPFAM" id="SSF52009">
    <property type="entry name" value="Phosphohistidine domain"/>
    <property type="match status" value="1"/>
</dbReference>
<dbReference type="EMBL" id="QRAP01000001">
    <property type="protein sequence ID" value="RDK96738.1"/>
    <property type="molecule type" value="Genomic_DNA"/>
</dbReference>
<dbReference type="Proteomes" id="UP000254848">
    <property type="component" value="Unassembled WGS sequence"/>
</dbReference>
<protein>
    <submittedName>
        <fullName evidence="3">Pyruvate,water dikinase</fullName>
    </submittedName>
</protein>